<gene>
    <name evidence="3" type="ORF">P0Y65_11770</name>
</gene>
<dbReference type="InterPro" id="IPR009057">
    <property type="entry name" value="Homeodomain-like_sf"/>
</dbReference>
<evidence type="ECO:0000313" key="4">
    <source>
        <dbReference type="Proteomes" id="UP001217476"/>
    </source>
</evidence>
<sequence length="289" mass="31739">MVHSDLTARLEERRSELPTVLLRVAEYLDQNRFDVLSRSALALGEATGTSDATVIRAAKALGYEGLAALRRELAEEMAARSPARDLGASITAAQTDMALAIRQSIEAGRSHLEHMLGADVLEGIRLLAENLHQAERIVFFAIGPTRHLVRYAEAQLRRRGRKVHRLSHTGSMLADDLAGLAEGDAILALSYGQPYHEIDVTLSEAARRNIPVFLLTDRAQSPISARVRHTVTVPRRADQGVALHIGTIALLDSLVTALSLLDKDQAVEHLKNVERLRRALAQHTDRSND</sequence>
<protein>
    <submittedName>
        <fullName evidence="3">MurR/RpiR family transcriptional regulator</fullName>
    </submittedName>
</protein>
<dbReference type="GO" id="GO:0097367">
    <property type="term" value="F:carbohydrate derivative binding"/>
    <property type="evidence" value="ECO:0007669"/>
    <property type="project" value="InterPro"/>
</dbReference>
<dbReference type="InterPro" id="IPR046348">
    <property type="entry name" value="SIS_dom_sf"/>
</dbReference>
<dbReference type="Pfam" id="PF01380">
    <property type="entry name" value="SIS"/>
    <property type="match status" value="1"/>
</dbReference>
<dbReference type="InterPro" id="IPR036388">
    <property type="entry name" value="WH-like_DNA-bd_sf"/>
</dbReference>
<dbReference type="PANTHER" id="PTHR30514">
    <property type="entry name" value="GLUCOKINASE"/>
    <property type="match status" value="1"/>
</dbReference>
<proteinExistence type="predicted"/>
<dbReference type="Proteomes" id="UP001217476">
    <property type="component" value="Chromosome"/>
</dbReference>
<dbReference type="GO" id="GO:1901135">
    <property type="term" value="P:carbohydrate derivative metabolic process"/>
    <property type="evidence" value="ECO:0007669"/>
    <property type="project" value="InterPro"/>
</dbReference>
<dbReference type="Pfam" id="PF01418">
    <property type="entry name" value="HTH_6"/>
    <property type="match status" value="1"/>
</dbReference>
<dbReference type="AlphaFoldDB" id="A0AAJ6AZW1"/>
<dbReference type="InterPro" id="IPR001347">
    <property type="entry name" value="SIS_dom"/>
</dbReference>
<reference evidence="3" key="1">
    <citation type="submission" date="2023-03" db="EMBL/GenBank/DDBJ databases">
        <title>Andean soil-derived lignocellulolytic bacterial consortium as a source of novel taxa and putative plastic-active enzymes.</title>
        <authorList>
            <person name="Diaz-Garcia L."/>
            <person name="Chuvochina M."/>
            <person name="Feuerriegel G."/>
            <person name="Bunk B."/>
            <person name="Sproer C."/>
            <person name="Streit W.R."/>
            <person name="Rodriguez L.M."/>
            <person name="Overmann J."/>
            <person name="Jimenez D.J."/>
        </authorList>
    </citation>
    <scope>NUCLEOTIDE SEQUENCE</scope>
    <source>
        <strain evidence="3">MAG 4196</strain>
    </source>
</reference>
<dbReference type="PROSITE" id="PS51071">
    <property type="entry name" value="HTH_RPIR"/>
    <property type="match status" value="1"/>
</dbReference>
<accession>A0AAJ6AZW1</accession>
<dbReference type="EMBL" id="CP119312">
    <property type="protein sequence ID" value="WEK02888.1"/>
    <property type="molecule type" value="Genomic_DNA"/>
</dbReference>
<dbReference type="GO" id="GO:0003677">
    <property type="term" value="F:DNA binding"/>
    <property type="evidence" value="ECO:0007669"/>
    <property type="project" value="InterPro"/>
</dbReference>
<dbReference type="PROSITE" id="PS51464">
    <property type="entry name" value="SIS"/>
    <property type="match status" value="1"/>
</dbReference>
<dbReference type="SUPFAM" id="SSF46689">
    <property type="entry name" value="Homeodomain-like"/>
    <property type="match status" value="1"/>
</dbReference>
<feature type="domain" description="HTH rpiR-type" evidence="1">
    <location>
        <begin position="4"/>
        <end position="80"/>
    </location>
</feature>
<dbReference type="Gene3D" id="1.10.10.10">
    <property type="entry name" value="Winged helix-like DNA-binding domain superfamily/Winged helix DNA-binding domain"/>
    <property type="match status" value="1"/>
</dbReference>
<organism evidence="3 4">
    <name type="scientific">Candidatus Devosia phytovorans</name>
    <dbReference type="NCBI Taxonomy" id="3121372"/>
    <lineage>
        <taxon>Bacteria</taxon>
        <taxon>Pseudomonadati</taxon>
        <taxon>Pseudomonadota</taxon>
        <taxon>Alphaproteobacteria</taxon>
        <taxon>Hyphomicrobiales</taxon>
        <taxon>Devosiaceae</taxon>
        <taxon>Devosia</taxon>
    </lineage>
</organism>
<dbReference type="InterPro" id="IPR000281">
    <property type="entry name" value="HTH_RpiR"/>
</dbReference>
<name>A0AAJ6AZW1_9HYPH</name>
<evidence type="ECO:0000259" key="2">
    <source>
        <dbReference type="PROSITE" id="PS51464"/>
    </source>
</evidence>
<dbReference type="SUPFAM" id="SSF53697">
    <property type="entry name" value="SIS domain"/>
    <property type="match status" value="1"/>
</dbReference>
<feature type="domain" description="SIS" evidence="2">
    <location>
        <begin position="127"/>
        <end position="264"/>
    </location>
</feature>
<dbReference type="InterPro" id="IPR047640">
    <property type="entry name" value="RpiR-like"/>
</dbReference>
<dbReference type="GO" id="GO:0003700">
    <property type="term" value="F:DNA-binding transcription factor activity"/>
    <property type="evidence" value="ECO:0007669"/>
    <property type="project" value="InterPro"/>
</dbReference>
<dbReference type="Gene3D" id="3.40.50.10490">
    <property type="entry name" value="Glucose-6-phosphate isomerase like protein, domain 1"/>
    <property type="match status" value="1"/>
</dbReference>
<evidence type="ECO:0000259" key="1">
    <source>
        <dbReference type="PROSITE" id="PS51071"/>
    </source>
</evidence>
<evidence type="ECO:0000313" key="3">
    <source>
        <dbReference type="EMBL" id="WEK02888.1"/>
    </source>
</evidence>